<keyword evidence="2" id="KW-1185">Reference proteome</keyword>
<reference evidence="1 2" key="1">
    <citation type="submission" date="2017-05" db="EMBL/GenBank/DDBJ databases">
        <authorList>
            <person name="Varghese N."/>
            <person name="Submissions S."/>
        </authorList>
    </citation>
    <scope>NUCLEOTIDE SEQUENCE [LARGE SCALE GENOMIC DNA]</scope>
    <source>
        <strain evidence="1 2">DSM 29506</strain>
    </source>
</reference>
<evidence type="ECO:0000313" key="2">
    <source>
        <dbReference type="Proteomes" id="UP000316030"/>
    </source>
</evidence>
<dbReference type="Proteomes" id="UP000316030">
    <property type="component" value="Unassembled WGS sequence"/>
</dbReference>
<dbReference type="EMBL" id="FXTO01000008">
    <property type="protein sequence ID" value="SMO64428.1"/>
    <property type="molecule type" value="Genomic_DNA"/>
</dbReference>
<dbReference type="RefSeq" id="WP_142492989.1">
    <property type="nucleotide sequence ID" value="NZ_FXTO01000008.1"/>
</dbReference>
<proteinExistence type="predicted"/>
<name>A0A521CYC4_9RHOB</name>
<accession>A0A521CYC4</accession>
<evidence type="ECO:0000313" key="1">
    <source>
        <dbReference type="EMBL" id="SMO64428.1"/>
    </source>
</evidence>
<gene>
    <name evidence="1" type="ORF">SAMN06265173_10864</name>
</gene>
<dbReference type="AlphaFoldDB" id="A0A521CYC4"/>
<organism evidence="1 2">
    <name type="scientific">Thalassovita litoralis</name>
    <dbReference type="NCBI Taxonomy" id="1010611"/>
    <lineage>
        <taxon>Bacteria</taxon>
        <taxon>Pseudomonadati</taxon>
        <taxon>Pseudomonadota</taxon>
        <taxon>Alphaproteobacteria</taxon>
        <taxon>Rhodobacterales</taxon>
        <taxon>Roseobacteraceae</taxon>
        <taxon>Thalassovita</taxon>
    </lineage>
</organism>
<dbReference type="OrthoDB" id="1982at2"/>
<protein>
    <submittedName>
        <fullName evidence="1">Uncharacterized protein</fullName>
    </submittedName>
</protein>
<sequence length="265" mass="29094">MIDLNHGSGAQYATSRPTPDITTALSDAIDIGLGARQRSERPRRYVSSSGLGRACQRQIQYDYLAVPKDEGQDFTPRTLRIFEAGHRGEDMVASWMRLAGFDLRTERDDGRQFGFTALGGRFKGHIDGCIVSGPVQMSYPALWETKALGASSWKDTVKRGVIVSKPVYAAQIALYQAYLDLPNPALFTALNRDTMEIYAELVPFDAALAQQMSDRAVAVVRASDAQDLLPREAAEPTSVVCKGGMAAGHWHPPCAWAQQCWRAKS</sequence>